<dbReference type="PANTHER" id="PTHR46586:SF3">
    <property type="entry name" value="ANKYRIN REPEAT-CONTAINING PROTEIN"/>
    <property type="match status" value="1"/>
</dbReference>
<feature type="region of interest" description="Disordered" evidence="1">
    <location>
        <begin position="1"/>
        <end position="36"/>
    </location>
</feature>
<dbReference type="Proteomes" id="UP001527925">
    <property type="component" value="Unassembled WGS sequence"/>
</dbReference>
<dbReference type="Gene3D" id="1.25.40.20">
    <property type="entry name" value="Ankyrin repeat-containing domain"/>
    <property type="match status" value="3"/>
</dbReference>
<evidence type="ECO:0000313" key="2">
    <source>
        <dbReference type="EMBL" id="KAL2912711.1"/>
    </source>
</evidence>
<organism evidence="2 3">
    <name type="scientific">Polyrhizophydium stewartii</name>
    <dbReference type="NCBI Taxonomy" id="2732419"/>
    <lineage>
        <taxon>Eukaryota</taxon>
        <taxon>Fungi</taxon>
        <taxon>Fungi incertae sedis</taxon>
        <taxon>Chytridiomycota</taxon>
        <taxon>Chytridiomycota incertae sedis</taxon>
        <taxon>Chytridiomycetes</taxon>
        <taxon>Rhizophydiales</taxon>
        <taxon>Rhizophydiales incertae sedis</taxon>
        <taxon>Polyrhizophydium</taxon>
    </lineage>
</organism>
<keyword evidence="3" id="KW-1185">Reference proteome</keyword>
<evidence type="ECO:0000313" key="3">
    <source>
        <dbReference type="Proteomes" id="UP001527925"/>
    </source>
</evidence>
<evidence type="ECO:0000256" key="1">
    <source>
        <dbReference type="SAM" id="MobiDB-lite"/>
    </source>
</evidence>
<proteinExistence type="predicted"/>
<name>A0ABR4MZM2_9FUNG</name>
<protein>
    <recommendedName>
        <fullName evidence="4">Ankyrin repeat protein</fullName>
    </recommendedName>
</protein>
<dbReference type="EMBL" id="JADGIZ020000059">
    <property type="protein sequence ID" value="KAL2912711.1"/>
    <property type="molecule type" value="Genomic_DNA"/>
</dbReference>
<dbReference type="SUPFAM" id="SSF48403">
    <property type="entry name" value="Ankyrin repeat"/>
    <property type="match status" value="1"/>
</dbReference>
<reference evidence="2 3" key="1">
    <citation type="submission" date="2023-09" db="EMBL/GenBank/DDBJ databases">
        <title>Pangenome analysis of Batrachochytrium dendrobatidis and related Chytrids.</title>
        <authorList>
            <person name="Yacoub M.N."/>
            <person name="Stajich J.E."/>
            <person name="James T.Y."/>
        </authorList>
    </citation>
    <scope>NUCLEOTIDE SEQUENCE [LARGE SCALE GENOMIC DNA]</scope>
    <source>
        <strain evidence="2 3">JEL0888</strain>
    </source>
</reference>
<accession>A0ABR4MZM2</accession>
<dbReference type="InterPro" id="IPR002110">
    <property type="entry name" value="Ankyrin_rpt"/>
</dbReference>
<gene>
    <name evidence="2" type="ORF">HK105_207819</name>
</gene>
<dbReference type="Pfam" id="PF13637">
    <property type="entry name" value="Ank_4"/>
    <property type="match status" value="2"/>
</dbReference>
<comment type="caution">
    <text evidence="2">The sequence shown here is derived from an EMBL/GenBank/DDBJ whole genome shotgun (WGS) entry which is preliminary data.</text>
</comment>
<dbReference type="PANTHER" id="PTHR46586">
    <property type="entry name" value="ANKYRIN REPEAT-CONTAINING PROTEIN"/>
    <property type="match status" value="1"/>
</dbReference>
<sequence>MSAPQKRRRLGDTAAGHRRRREPHDPEPQGAPAPSHWERLPTELRHRVLACANTITRLSVGWLTAGDIARMDGQAHQRVWAEAFECDWRGNLRLLPDVPLDDRTLWAVRSPRMLARLRSDHTHQCSASALVQAAILNRVDSVLRRTAVPDMCDLAAQCGAVWLLDELVLHRKALRLTRSARLDYAEWAAASGHTNVVLWLRQHWPGDAWPSEVLARAVGSGSMSLVRFLVVDCGMIPQPSSADLAAKFGLLQVLDFLRSRGLTTVSPRALDLAAGNGHLAVVRRLAELAAPCSAKALDDAAANGHLAVVQWLHANRAEGGTSDAMDYAARNGHLEVVQWLHANRAEGCTKFALDSSAEHGHLEVVKWLHANRSEGCSTVAMDWAAANGHLAVVEFLHHNRSEGCTTVAFDLASANGHLNVVEFLHNNRSEGGSTEAMDMAAKNGHLDVVMFLHNNRAEGCTSRAKYGAAKHGHLDVVKFLHRNRTEGSITTAIKFAKAASKRDVVEWLRQQSSSMPECFDAVE</sequence>
<dbReference type="InterPro" id="IPR036770">
    <property type="entry name" value="Ankyrin_rpt-contain_sf"/>
</dbReference>
<dbReference type="Pfam" id="PF12796">
    <property type="entry name" value="Ank_2"/>
    <property type="match status" value="1"/>
</dbReference>
<evidence type="ECO:0008006" key="4">
    <source>
        <dbReference type="Google" id="ProtNLM"/>
    </source>
</evidence>
<dbReference type="InterPro" id="IPR052050">
    <property type="entry name" value="SecEffector_AnkRepeat"/>
</dbReference>